<proteinExistence type="predicted"/>
<evidence type="ECO:0000313" key="4">
    <source>
        <dbReference type="Proteomes" id="UP000185478"/>
    </source>
</evidence>
<reference evidence="3 4" key="1">
    <citation type="submission" date="2014-08" db="EMBL/GenBank/DDBJ databases">
        <title>Complete genome sequence of Corynebacterium aquilae S-613T(T) (=DSM 44791(T)), isolated from the choana of a healthy golden eagle.</title>
        <authorList>
            <person name="Ruckert C."/>
            <person name="Albersmeier A."/>
            <person name="Winkler A."/>
            <person name="Kalinowski J."/>
        </authorList>
    </citation>
    <scope>NUCLEOTIDE SEQUENCE [LARGE SCALE GENOMIC DNA]</scope>
    <source>
        <strain evidence="3 4">S-613</strain>
    </source>
</reference>
<accession>A0A1L7CET2</accession>
<organism evidence="3 4">
    <name type="scientific">Corynebacterium aquilae DSM 44791</name>
    <dbReference type="NCBI Taxonomy" id="1431546"/>
    <lineage>
        <taxon>Bacteria</taxon>
        <taxon>Bacillati</taxon>
        <taxon>Actinomycetota</taxon>
        <taxon>Actinomycetes</taxon>
        <taxon>Mycobacteriales</taxon>
        <taxon>Corynebacteriaceae</taxon>
        <taxon>Corynebacterium</taxon>
    </lineage>
</organism>
<feature type="region of interest" description="Disordered" evidence="1">
    <location>
        <begin position="758"/>
        <end position="784"/>
    </location>
</feature>
<sequence length="784" mass="84998">MPVSPYPAEFFTPAPTRFVDVPRRLDWVIGESFHAESRLLRITGGVAGCIWFVLVLIGYDDPAGRSLSSVLTHPQGHPVTTITLWTLMGCAVLLTTTALLTKPTTIRAIMVATSSVFIAIGILHAGYLLTSGQSPLAALNMGDYCGVPAMMISAALPPRIGPFVGIFIALVGTLLNPFEADALPLLVRCCFSATYTAPFIIFYSYARATLKTLDDTVAEAQRQSAAIVHSEALKESESQFLGHLHDQVLSALNSIQRTTSPPDRQSIPTTRTHTDVHAVAANATVALSLADFIDKARLVLANTAPDTILHTDTDITHSPIVDALTAAALLDALDQAARNSAVHAPTARRTLNIHRLQPGDGHTGLSLVFSDNGPGFDLAAVPADRAGVRVSIIKRVQSIPGCTAELSTRPGAGTTVTMRYTSDNDGTAHPATIAVKTPGIYELLGLPVVYSTPMMLLMSATFLGTIACSQDKFGAHEAIAMASIIVILQALRRSPHTKLPPVATAVAAIGTLTFFTAGLLSNTPIGHTWPEYWYVSIFPILVNLIAFRHRPFTGLATVGILLAEIIFLRATTSLDIVGPIYFLKTLPVILAGMFVPYLINKLTRALPVAYELAQRQTVLFERHLAHSEYLAHSNDWLIRLLDVAFNDAFTPEQKIANARLLELRLRDSIRCPHLDTAPLTQSIWLARARGVNVTLLDDLDLTMGTTRRRNTLLDDTTNDHLQQFITTLIDTLNHAPNGTTITARIYPQGRDKFGTIVSDEPNTHPHIHYRHTPHTSAPTSPRPT</sequence>
<dbReference type="AlphaFoldDB" id="A0A1L7CET2"/>
<feature type="transmembrane region" description="Helical" evidence="2">
    <location>
        <begin position="185"/>
        <end position="206"/>
    </location>
</feature>
<evidence type="ECO:0008006" key="5">
    <source>
        <dbReference type="Google" id="ProtNLM"/>
    </source>
</evidence>
<dbReference type="Gene3D" id="3.30.565.10">
    <property type="entry name" value="Histidine kinase-like ATPase, C-terminal domain"/>
    <property type="match status" value="1"/>
</dbReference>
<evidence type="ECO:0000313" key="3">
    <source>
        <dbReference type="EMBL" id="APT84283.1"/>
    </source>
</evidence>
<dbReference type="Proteomes" id="UP000185478">
    <property type="component" value="Chromosome"/>
</dbReference>
<feature type="transmembrane region" description="Helical" evidence="2">
    <location>
        <begin position="532"/>
        <end position="547"/>
    </location>
</feature>
<keyword evidence="2" id="KW-0472">Membrane</keyword>
<gene>
    <name evidence="3" type="ORF">CAQU_03480</name>
</gene>
<keyword evidence="4" id="KW-1185">Reference proteome</keyword>
<dbReference type="OrthoDB" id="144293at2"/>
<dbReference type="InterPro" id="IPR036890">
    <property type="entry name" value="HATPase_C_sf"/>
</dbReference>
<feature type="transmembrane region" description="Helical" evidence="2">
    <location>
        <begin position="576"/>
        <end position="599"/>
    </location>
</feature>
<feature type="transmembrane region" description="Helical" evidence="2">
    <location>
        <begin position="160"/>
        <end position="178"/>
    </location>
</feature>
<feature type="compositionally biased region" description="Polar residues" evidence="1">
    <location>
        <begin position="774"/>
        <end position="784"/>
    </location>
</feature>
<name>A0A1L7CET2_9CORY</name>
<dbReference type="SUPFAM" id="SSF55874">
    <property type="entry name" value="ATPase domain of HSP90 chaperone/DNA topoisomerase II/histidine kinase"/>
    <property type="match status" value="1"/>
</dbReference>
<feature type="transmembrane region" description="Helical" evidence="2">
    <location>
        <begin position="79"/>
        <end position="101"/>
    </location>
</feature>
<protein>
    <recommendedName>
        <fullName evidence="5">Histidine kinase/HSP90-like ATPase domain-containing protein</fullName>
    </recommendedName>
</protein>
<keyword evidence="2" id="KW-0812">Transmembrane</keyword>
<feature type="transmembrane region" description="Helical" evidence="2">
    <location>
        <begin position="39"/>
        <end position="59"/>
    </location>
</feature>
<dbReference type="STRING" id="1431546.CAQU_03480"/>
<dbReference type="RefSeq" id="WP_075725230.1">
    <property type="nucleotide sequence ID" value="NZ_CP009245.1"/>
</dbReference>
<feature type="transmembrane region" description="Helical" evidence="2">
    <location>
        <begin position="503"/>
        <end position="520"/>
    </location>
</feature>
<feature type="transmembrane region" description="Helical" evidence="2">
    <location>
        <begin position="552"/>
        <end position="570"/>
    </location>
</feature>
<evidence type="ECO:0000256" key="2">
    <source>
        <dbReference type="SAM" id="Phobius"/>
    </source>
</evidence>
<dbReference type="EMBL" id="CP009245">
    <property type="protein sequence ID" value="APT84283.1"/>
    <property type="molecule type" value="Genomic_DNA"/>
</dbReference>
<dbReference type="KEGG" id="caqu:CAQU_03480"/>
<evidence type="ECO:0000256" key="1">
    <source>
        <dbReference type="SAM" id="MobiDB-lite"/>
    </source>
</evidence>
<keyword evidence="2" id="KW-1133">Transmembrane helix</keyword>
<feature type="transmembrane region" description="Helical" evidence="2">
    <location>
        <begin position="108"/>
        <end position="129"/>
    </location>
</feature>